<dbReference type="RefSeq" id="WP_226384437.1">
    <property type="nucleotide sequence ID" value="NZ_JADCKA010000001.1"/>
</dbReference>
<proteinExistence type="predicted"/>
<dbReference type="EMBL" id="JADCKA010000001">
    <property type="protein sequence ID" value="MBE5034770.1"/>
    <property type="molecule type" value="Genomic_DNA"/>
</dbReference>
<dbReference type="InterPro" id="IPR026881">
    <property type="entry name" value="WYL_dom"/>
</dbReference>
<sequence length="341" mass="39375">MSDNKKALIYTGQILKRTDARHPITAGRICDILENEYGIITERRTVGRNIKTLMDAGMKIKYCKDNRLGCYLAERTFSDVELKFLLDSVDKSEILSKSEEEQLKTKILSLASESMKKILSDATRGGASSKRSEKSGENSVLDTMKLIINCMEERKRLSFMYGDRDRKLQLKPRRGGAVYTVDPYALTQMDGRYYIVCRYSDMQDLSYYRLDRMMQPQISEEAITNPKELLGENWRERIADFIEGSVRNYGGSKKTIIVLRAAASMIGYMYDEFGTNILRTQEVKSEQEKLLDIYISTAENDGLYYLLFQYGSNIQVMSPEHIREKYVNMLQKMISKYDKMG</sequence>
<protein>
    <submittedName>
        <fullName evidence="3">WYL domain-containing protein</fullName>
    </submittedName>
</protein>
<evidence type="ECO:0000259" key="1">
    <source>
        <dbReference type="Pfam" id="PF13280"/>
    </source>
</evidence>
<dbReference type="PROSITE" id="PS52050">
    <property type="entry name" value="WYL"/>
    <property type="match status" value="1"/>
</dbReference>
<gene>
    <name evidence="3" type="ORF">INF20_00505</name>
</gene>
<dbReference type="InterPro" id="IPR051534">
    <property type="entry name" value="CBASS_pafABC_assoc_protein"/>
</dbReference>
<keyword evidence="4" id="KW-1185">Reference proteome</keyword>
<feature type="domain" description="WCX" evidence="2">
    <location>
        <begin position="257"/>
        <end position="333"/>
    </location>
</feature>
<dbReference type="PANTHER" id="PTHR34580:SF1">
    <property type="entry name" value="PROTEIN PAFC"/>
    <property type="match status" value="1"/>
</dbReference>
<dbReference type="Proteomes" id="UP001516588">
    <property type="component" value="Unassembled WGS sequence"/>
</dbReference>
<name>A0ABR9QV74_9FIRM</name>
<reference evidence="3 4" key="1">
    <citation type="submission" date="2020-10" db="EMBL/GenBank/DDBJ databases">
        <title>ChiBAC.</title>
        <authorList>
            <person name="Zenner C."/>
            <person name="Hitch T.C.A."/>
            <person name="Clavel T."/>
        </authorList>
    </citation>
    <scope>NUCLEOTIDE SEQUENCE [LARGE SCALE GENOMIC DNA]</scope>
    <source>
        <strain evidence="3 4">DSM 108706</strain>
    </source>
</reference>
<evidence type="ECO:0000313" key="3">
    <source>
        <dbReference type="EMBL" id="MBE5034770.1"/>
    </source>
</evidence>
<organism evidence="3 4">
    <name type="scientific">Gallibacter intestinalis</name>
    <dbReference type="NCBI Taxonomy" id="2779356"/>
    <lineage>
        <taxon>Bacteria</taxon>
        <taxon>Bacillati</taxon>
        <taxon>Bacillota</taxon>
        <taxon>Clostridia</taxon>
        <taxon>Eubacteriales</taxon>
        <taxon>Eubacteriaceae</taxon>
        <taxon>Gallibacter</taxon>
    </lineage>
</organism>
<evidence type="ECO:0000259" key="2">
    <source>
        <dbReference type="Pfam" id="PF25583"/>
    </source>
</evidence>
<evidence type="ECO:0000313" key="4">
    <source>
        <dbReference type="Proteomes" id="UP001516588"/>
    </source>
</evidence>
<accession>A0ABR9QV74</accession>
<dbReference type="InterPro" id="IPR057727">
    <property type="entry name" value="WCX_dom"/>
</dbReference>
<feature type="domain" description="WYL" evidence="1">
    <location>
        <begin position="144"/>
        <end position="216"/>
    </location>
</feature>
<comment type="caution">
    <text evidence="3">The sequence shown here is derived from an EMBL/GenBank/DDBJ whole genome shotgun (WGS) entry which is preliminary data.</text>
</comment>
<dbReference type="Pfam" id="PF25583">
    <property type="entry name" value="WCX"/>
    <property type="match status" value="1"/>
</dbReference>
<dbReference type="PANTHER" id="PTHR34580">
    <property type="match status" value="1"/>
</dbReference>
<dbReference type="Pfam" id="PF13280">
    <property type="entry name" value="WYL"/>
    <property type="match status" value="1"/>
</dbReference>